<accession>W4P8S6</accession>
<evidence type="ECO:0000313" key="2">
    <source>
        <dbReference type="Proteomes" id="UP000018861"/>
    </source>
</evidence>
<dbReference type="EMBL" id="BAIQ01000018">
    <property type="protein sequence ID" value="GAE15559.1"/>
    <property type="molecule type" value="Genomic_DNA"/>
</dbReference>
<evidence type="ECO:0000313" key="1">
    <source>
        <dbReference type="EMBL" id="GAE15559.1"/>
    </source>
</evidence>
<reference evidence="1 2" key="1">
    <citation type="journal article" date="2014" name="Genome Announc.">
        <title>Draft Genome Sequences of Three Strains of Bacteroides pyogenes Isolated from a Cat and Swine.</title>
        <authorList>
            <person name="Sakamoto M."/>
            <person name="Oshima K."/>
            <person name="Suda W."/>
            <person name="Kitamura K."/>
            <person name="Iida T."/>
            <person name="Hattori M."/>
            <person name="Ohkuma M."/>
        </authorList>
    </citation>
    <scope>NUCLEOTIDE SEQUENCE [LARGE SCALE GENOMIC DNA]</scope>
    <source>
        <strain evidence="1 2">JCM 6292</strain>
    </source>
</reference>
<dbReference type="Proteomes" id="UP000018861">
    <property type="component" value="Unassembled WGS sequence"/>
</dbReference>
<protein>
    <submittedName>
        <fullName evidence="1">Uncharacterized protein</fullName>
    </submittedName>
</protein>
<proteinExistence type="predicted"/>
<dbReference type="AlphaFoldDB" id="W4P8S6"/>
<gene>
    <name evidence="1" type="ORF">JCM6292_1852</name>
</gene>
<sequence>MFADSFNVSNDAFGHWSIGLLNDFFSDFKVSKKKGESKDSPLRYRLFSYILHYLASISPSI</sequence>
<name>W4P8S6_9BACE</name>
<organism evidence="1 2">
    <name type="scientific">Bacteroides pyogenes JCM 6292</name>
    <dbReference type="NCBI Taxonomy" id="1235809"/>
    <lineage>
        <taxon>Bacteria</taxon>
        <taxon>Pseudomonadati</taxon>
        <taxon>Bacteroidota</taxon>
        <taxon>Bacteroidia</taxon>
        <taxon>Bacteroidales</taxon>
        <taxon>Bacteroidaceae</taxon>
        <taxon>Bacteroides</taxon>
    </lineage>
</organism>
<comment type="caution">
    <text evidence="1">The sequence shown here is derived from an EMBL/GenBank/DDBJ whole genome shotgun (WGS) entry which is preliminary data.</text>
</comment>